<evidence type="ECO:0000256" key="2">
    <source>
        <dbReference type="ARBA" id="ARBA00013017"/>
    </source>
</evidence>
<dbReference type="CDD" id="cd03017">
    <property type="entry name" value="PRX_BCP"/>
    <property type="match status" value="1"/>
</dbReference>
<evidence type="ECO:0000256" key="6">
    <source>
        <dbReference type="ARBA" id="ARBA00023157"/>
    </source>
</evidence>
<keyword evidence="4" id="KW-0049">Antioxidant</keyword>
<dbReference type="KEGG" id="mnv:MNVI_42390"/>
<dbReference type="InterPro" id="IPR013766">
    <property type="entry name" value="Thioredoxin_domain"/>
</dbReference>
<dbReference type="EMBL" id="AP022583">
    <property type="protein sequence ID" value="BBY08921.1"/>
    <property type="molecule type" value="Genomic_DNA"/>
</dbReference>
<name>A0A7I7PK19_9MYCO</name>
<gene>
    <name evidence="15" type="ORF">BST37_06935</name>
    <name evidence="14" type="ORF">MNVI_42390</name>
</gene>
<dbReference type="Pfam" id="PF05331">
    <property type="entry name" value="DUF742"/>
    <property type="match status" value="1"/>
</dbReference>
<keyword evidence="5" id="KW-0560">Oxidoreductase</keyword>
<evidence type="ECO:0000313" key="17">
    <source>
        <dbReference type="Proteomes" id="UP000466894"/>
    </source>
</evidence>
<evidence type="ECO:0000256" key="7">
    <source>
        <dbReference type="ARBA" id="ARBA00023284"/>
    </source>
</evidence>
<dbReference type="InterPro" id="IPR000866">
    <property type="entry name" value="AhpC/TSA"/>
</dbReference>
<dbReference type="Proteomes" id="UP000466894">
    <property type="component" value="Chromosome"/>
</dbReference>
<keyword evidence="7" id="KW-0676">Redox-active center</keyword>
<sequence length="320" mass="35421">MIAGEKAPDFTLLDHTGRPRTLSAFLSKGPVVLFFFPLASSPICTAQACHFRDLSSEFAAAGAQRVGISTDTVDKQAHFAQQRSFDYPLLSDADGVVSELFGVRRGRLAKLRKSVVARETGRRGRHARRRGLLAGLLPVRRTTFVIDTDRTILKVVSSEVRASVHADEALRFLQNHDVRERHTDTHQQSDGKDNAIGDWFTEPETADEPSLVRPYALTAGRTDPDANLAPEAPVEALRTAKPPHWRRNDVRNQILTSCAHSPSVAEIAARLSLPLGATRFLVDDLATQGYLRVHAPLGDSMTLDERRELIRRTLRGLRAL</sequence>
<feature type="region of interest" description="Disordered" evidence="12">
    <location>
        <begin position="178"/>
        <end position="203"/>
    </location>
</feature>
<comment type="catalytic activity">
    <reaction evidence="11">
        <text>a hydroperoxide + [thioredoxin]-dithiol = an alcohol + [thioredoxin]-disulfide + H2O</text>
        <dbReference type="Rhea" id="RHEA:62620"/>
        <dbReference type="Rhea" id="RHEA-COMP:10698"/>
        <dbReference type="Rhea" id="RHEA-COMP:10700"/>
        <dbReference type="ChEBI" id="CHEBI:15377"/>
        <dbReference type="ChEBI" id="CHEBI:29950"/>
        <dbReference type="ChEBI" id="CHEBI:30879"/>
        <dbReference type="ChEBI" id="CHEBI:35924"/>
        <dbReference type="ChEBI" id="CHEBI:50058"/>
        <dbReference type="EC" id="1.11.1.24"/>
    </reaction>
</comment>
<keyword evidence="6" id="KW-1015">Disulfide bond</keyword>
<accession>A0A7I7PK19</accession>
<evidence type="ECO:0000256" key="8">
    <source>
        <dbReference type="ARBA" id="ARBA00032824"/>
    </source>
</evidence>
<dbReference type="Gene3D" id="3.40.30.10">
    <property type="entry name" value="Glutaredoxin"/>
    <property type="match status" value="1"/>
</dbReference>
<protein>
    <recommendedName>
        <fullName evidence="2">thioredoxin-dependent peroxiredoxin</fullName>
        <ecNumber evidence="2">1.11.1.24</ecNumber>
    </recommendedName>
    <alternativeName>
        <fullName evidence="10">Bacterioferritin comigratory protein</fullName>
    </alternativeName>
    <alternativeName>
        <fullName evidence="8">Thioredoxin peroxidase</fullName>
    </alternativeName>
</protein>
<dbReference type="Pfam" id="PF00578">
    <property type="entry name" value="AhpC-TSA"/>
    <property type="match status" value="1"/>
</dbReference>
<dbReference type="GO" id="GO:0005737">
    <property type="term" value="C:cytoplasm"/>
    <property type="evidence" value="ECO:0007669"/>
    <property type="project" value="TreeGrafter"/>
</dbReference>
<evidence type="ECO:0000256" key="5">
    <source>
        <dbReference type="ARBA" id="ARBA00023002"/>
    </source>
</evidence>
<dbReference type="PROSITE" id="PS51352">
    <property type="entry name" value="THIOREDOXIN_2"/>
    <property type="match status" value="1"/>
</dbReference>
<reference evidence="14" key="3">
    <citation type="submission" date="2020-02" db="EMBL/GenBank/DDBJ databases">
        <authorList>
            <person name="Matsumoto Y."/>
            <person name="Motooka D."/>
            <person name="Nakamura S."/>
        </authorList>
    </citation>
    <scope>NUCLEOTIDE SEQUENCE</scope>
    <source>
        <strain evidence="14">JCM 16367</strain>
    </source>
</reference>
<evidence type="ECO:0000256" key="12">
    <source>
        <dbReference type="SAM" id="MobiDB-lite"/>
    </source>
</evidence>
<dbReference type="EMBL" id="MVIC01000008">
    <property type="protein sequence ID" value="ORB16285.1"/>
    <property type="molecule type" value="Genomic_DNA"/>
</dbReference>
<reference evidence="14 17" key="2">
    <citation type="journal article" date="2019" name="Emerg. Microbes Infect.">
        <title>Comprehensive subspecies identification of 175 nontuberculous mycobacteria species based on 7547 genomic profiles.</title>
        <authorList>
            <person name="Matsumoto Y."/>
            <person name="Kinjo T."/>
            <person name="Motooka D."/>
            <person name="Nabeya D."/>
            <person name="Jung N."/>
            <person name="Uechi K."/>
            <person name="Horii T."/>
            <person name="Iida T."/>
            <person name="Fujita J."/>
            <person name="Nakamura S."/>
        </authorList>
    </citation>
    <scope>NUCLEOTIDE SEQUENCE [LARGE SCALE GENOMIC DNA]</scope>
    <source>
        <strain evidence="14 17">JCM 16367</strain>
    </source>
</reference>
<dbReference type="OrthoDB" id="9812811at2"/>
<dbReference type="AlphaFoldDB" id="A0A7I7PK19"/>
<evidence type="ECO:0000256" key="4">
    <source>
        <dbReference type="ARBA" id="ARBA00022862"/>
    </source>
</evidence>
<keyword evidence="3" id="KW-0575">Peroxidase</keyword>
<proteinExistence type="inferred from homology"/>
<dbReference type="SUPFAM" id="SSF52833">
    <property type="entry name" value="Thioredoxin-like"/>
    <property type="match status" value="1"/>
</dbReference>
<evidence type="ECO:0000256" key="9">
    <source>
        <dbReference type="ARBA" id="ARBA00038489"/>
    </source>
</evidence>
<evidence type="ECO:0000256" key="1">
    <source>
        <dbReference type="ARBA" id="ARBA00003330"/>
    </source>
</evidence>
<evidence type="ECO:0000259" key="13">
    <source>
        <dbReference type="PROSITE" id="PS51352"/>
    </source>
</evidence>
<dbReference type="EC" id="1.11.1.24" evidence="2"/>
<feature type="domain" description="Thioredoxin" evidence="13">
    <location>
        <begin position="1"/>
        <end position="178"/>
    </location>
</feature>
<dbReference type="GO" id="GO:0008379">
    <property type="term" value="F:thioredoxin peroxidase activity"/>
    <property type="evidence" value="ECO:0007669"/>
    <property type="project" value="TreeGrafter"/>
</dbReference>
<dbReference type="InterPro" id="IPR036249">
    <property type="entry name" value="Thioredoxin-like_sf"/>
</dbReference>
<evidence type="ECO:0000313" key="16">
    <source>
        <dbReference type="Proteomes" id="UP000192374"/>
    </source>
</evidence>
<dbReference type="GO" id="GO:0034599">
    <property type="term" value="P:cellular response to oxidative stress"/>
    <property type="evidence" value="ECO:0007669"/>
    <property type="project" value="TreeGrafter"/>
</dbReference>
<reference evidence="15 16" key="1">
    <citation type="submission" date="2017-02" db="EMBL/GenBank/DDBJ databases">
        <title>The new phylogeny of genus Mycobacterium.</title>
        <authorList>
            <person name="Tortoli E."/>
            <person name="Trovato A."/>
            <person name="Cirillo D.M."/>
        </authorList>
    </citation>
    <scope>NUCLEOTIDE SEQUENCE [LARGE SCALE GENOMIC DNA]</scope>
    <source>
        <strain evidence="15 16">DSM 45145</strain>
    </source>
</reference>
<dbReference type="InterPro" id="IPR050924">
    <property type="entry name" value="Peroxiredoxin_BCP/PrxQ"/>
</dbReference>
<evidence type="ECO:0000313" key="15">
    <source>
        <dbReference type="EMBL" id="ORB16285.1"/>
    </source>
</evidence>
<evidence type="ECO:0000256" key="10">
    <source>
        <dbReference type="ARBA" id="ARBA00041373"/>
    </source>
</evidence>
<evidence type="ECO:0000256" key="11">
    <source>
        <dbReference type="ARBA" id="ARBA00049091"/>
    </source>
</evidence>
<feature type="compositionally biased region" description="Basic and acidic residues" evidence="12">
    <location>
        <begin position="178"/>
        <end position="195"/>
    </location>
</feature>
<evidence type="ECO:0000313" key="14">
    <source>
        <dbReference type="EMBL" id="BBY08921.1"/>
    </source>
</evidence>
<evidence type="ECO:0000256" key="3">
    <source>
        <dbReference type="ARBA" id="ARBA00022559"/>
    </source>
</evidence>
<dbReference type="PANTHER" id="PTHR42801:SF8">
    <property type="entry name" value="PEROXIREDOXIN RV1608C-RELATED"/>
    <property type="match status" value="1"/>
</dbReference>
<dbReference type="PANTHER" id="PTHR42801">
    <property type="entry name" value="THIOREDOXIN-DEPENDENT PEROXIDE REDUCTASE"/>
    <property type="match status" value="1"/>
</dbReference>
<dbReference type="InterPro" id="IPR007995">
    <property type="entry name" value="DUF742"/>
</dbReference>
<comment type="function">
    <text evidence="1">Thiol-specific peroxidase that catalyzes the reduction of hydrogen peroxide and organic hydroperoxides to water and alcohols, respectively. Plays a role in cell protection against oxidative stress by detoxifying peroxides and as sensor of hydrogen peroxide-mediated signaling events.</text>
</comment>
<organism evidence="14 17">
    <name type="scientific">Mycobacterium noviomagense</name>
    <dbReference type="NCBI Taxonomy" id="459858"/>
    <lineage>
        <taxon>Bacteria</taxon>
        <taxon>Bacillati</taxon>
        <taxon>Actinomycetota</taxon>
        <taxon>Actinomycetes</taxon>
        <taxon>Mycobacteriales</taxon>
        <taxon>Mycobacteriaceae</taxon>
        <taxon>Mycobacterium</taxon>
    </lineage>
</organism>
<dbReference type="Proteomes" id="UP000192374">
    <property type="component" value="Unassembled WGS sequence"/>
</dbReference>
<comment type="similarity">
    <text evidence="9">Belongs to the peroxiredoxin family. BCP/PrxQ subfamily.</text>
</comment>
<dbReference type="GO" id="GO:0045454">
    <property type="term" value="P:cell redox homeostasis"/>
    <property type="evidence" value="ECO:0007669"/>
    <property type="project" value="TreeGrafter"/>
</dbReference>
<keyword evidence="16" id="KW-1185">Reference proteome</keyword>